<sequence length="1075" mass="116967">MVSAPLPVVSSHDSSGEEDECPVCLEPLSFSFRLPGEKPHIVPECGHALHEACFIAVYGPPPGAGRAGGVLRKSNLGVCGVCRRPMKVGDGDGGKSNKLAALTGMGDPTSAALYPGRETPSSIRDSNGRRQQPSKPYDPNEDDAIEHSPSVKSGSDPHSPYVVAPSIQVRPEFSSITRSNDGNQALTCIVVVELPGKRGPGHVPGPVPMDPYNGARSGGHTPDPTHRNAAQYHHPDTSESTLRRRQHSPTSGVTSPTMSAHDRYPTSASERDVHYSPAPPPSVGMSQEEESPFNAITEDLRNRIIDWKGHPLSGLGALQMFDLLSVRRDALVREFYVYLFKEAIICVAEEKKRTLGRFLSSASGAASALADGSPIASSSSAQQKGVLRLKGRIYIRHIRQVTDTSVQGELSLTIDMEDERLDSFILIFKDRSSLETWRANIQALVSLVQRQTSQREVRHEEPAALDMEEFGGSAKAARMLSGSTGSSATDSLLHSSSRSTQSSYTSHHGSVAQRGGMHKLAPLEEDEGMHYNAAPPLYAPHMSAGPSNSLTPLPHPPVDLILVIALPSPHANHSTAALKVRVIKASLDFILASLGARDRLSLVTFEVGVGGKVRKTPFLLAGRTQSRARLGKFIDEIGFMPEEGQLFDDEFLIRGSKEEKTDVVTAVNHGLDVVLQRKARNPVAGMLLVSDASDSTRRAQMDLVLARAEAANVPIHSFGYGRSHDPASLWLMSNHTSGTYTFVKDWYDLRDCLAGCIGGLMSIGSMNMKLHMKIVDGNRFRIRKVSGGPSSIVASDGRNVDVDVGELRYGERKEMLVELELDNSDFIGGQGSRGGSAHHNRSMNATDRFNQSMGFDALAIEDMADLTDGMMDRMIDEVPVFEVDGAFYDPAATKHVSRLAHPVLLTVTLLPASASPQRAPTGNSDAVIVRRRMELLASDMITRALVLVSRKNYAQAAKIMNETKRILHTVLQTITQTLPPPSSHGSTVRNRKEVLTLGAVRVLQAVLQDMQILSEALEDNVELFQHDQRNFGAQQAMILRDQKSWTGRSATERVFWTIDNSIELVSRSTDWVARD</sequence>
<dbReference type="EMBL" id="MU276314">
    <property type="protein sequence ID" value="KAI0039358.1"/>
    <property type="molecule type" value="Genomic_DNA"/>
</dbReference>
<name>A0ACB8R5Q2_9AGAM</name>
<accession>A0ACB8R5Q2</accession>
<gene>
    <name evidence="1" type="ORF">FA95DRAFT_1684325</name>
</gene>
<proteinExistence type="predicted"/>
<keyword evidence="2" id="KW-1185">Reference proteome</keyword>
<evidence type="ECO:0000313" key="2">
    <source>
        <dbReference type="Proteomes" id="UP000814033"/>
    </source>
</evidence>
<dbReference type="Proteomes" id="UP000814033">
    <property type="component" value="Unassembled WGS sequence"/>
</dbReference>
<comment type="caution">
    <text evidence="1">The sequence shown here is derived from an EMBL/GenBank/DDBJ whole genome shotgun (WGS) entry which is preliminary data.</text>
</comment>
<reference evidence="1" key="1">
    <citation type="submission" date="2021-02" db="EMBL/GenBank/DDBJ databases">
        <authorList>
            <consortium name="DOE Joint Genome Institute"/>
            <person name="Ahrendt S."/>
            <person name="Looney B.P."/>
            <person name="Miyauchi S."/>
            <person name="Morin E."/>
            <person name="Drula E."/>
            <person name="Courty P.E."/>
            <person name="Chicoki N."/>
            <person name="Fauchery L."/>
            <person name="Kohler A."/>
            <person name="Kuo A."/>
            <person name="Labutti K."/>
            <person name="Pangilinan J."/>
            <person name="Lipzen A."/>
            <person name="Riley R."/>
            <person name="Andreopoulos W."/>
            <person name="He G."/>
            <person name="Johnson J."/>
            <person name="Barry K.W."/>
            <person name="Grigoriev I.V."/>
            <person name="Nagy L."/>
            <person name="Hibbett D."/>
            <person name="Henrissat B."/>
            <person name="Matheny P.B."/>
            <person name="Labbe J."/>
            <person name="Martin F."/>
        </authorList>
    </citation>
    <scope>NUCLEOTIDE SEQUENCE</scope>
    <source>
        <strain evidence="1">FP105234-sp</strain>
    </source>
</reference>
<reference evidence="1" key="2">
    <citation type="journal article" date="2022" name="New Phytol.">
        <title>Evolutionary transition to the ectomycorrhizal habit in the genomes of a hyperdiverse lineage of mushroom-forming fungi.</title>
        <authorList>
            <person name="Looney B."/>
            <person name="Miyauchi S."/>
            <person name="Morin E."/>
            <person name="Drula E."/>
            <person name="Courty P.E."/>
            <person name="Kohler A."/>
            <person name="Kuo A."/>
            <person name="LaButti K."/>
            <person name="Pangilinan J."/>
            <person name="Lipzen A."/>
            <person name="Riley R."/>
            <person name="Andreopoulos W."/>
            <person name="He G."/>
            <person name="Johnson J."/>
            <person name="Nolan M."/>
            <person name="Tritt A."/>
            <person name="Barry K.W."/>
            <person name="Grigoriev I.V."/>
            <person name="Nagy L.G."/>
            <person name="Hibbett D."/>
            <person name="Henrissat B."/>
            <person name="Matheny P.B."/>
            <person name="Labbe J."/>
            <person name="Martin F.M."/>
        </authorList>
    </citation>
    <scope>NUCLEOTIDE SEQUENCE</scope>
    <source>
        <strain evidence="1">FP105234-sp</strain>
    </source>
</reference>
<evidence type="ECO:0000313" key="1">
    <source>
        <dbReference type="EMBL" id="KAI0039358.1"/>
    </source>
</evidence>
<organism evidence="1 2">
    <name type="scientific">Auriscalpium vulgare</name>
    <dbReference type="NCBI Taxonomy" id="40419"/>
    <lineage>
        <taxon>Eukaryota</taxon>
        <taxon>Fungi</taxon>
        <taxon>Dikarya</taxon>
        <taxon>Basidiomycota</taxon>
        <taxon>Agaricomycotina</taxon>
        <taxon>Agaricomycetes</taxon>
        <taxon>Russulales</taxon>
        <taxon>Auriscalpiaceae</taxon>
        <taxon>Auriscalpium</taxon>
    </lineage>
</organism>
<protein>
    <submittedName>
        <fullName evidence="1">Uncharacterized protein</fullName>
    </submittedName>
</protein>